<organism evidence="2 3">
    <name type="scientific">Elysia marginata</name>
    <dbReference type="NCBI Taxonomy" id="1093978"/>
    <lineage>
        <taxon>Eukaryota</taxon>
        <taxon>Metazoa</taxon>
        <taxon>Spiralia</taxon>
        <taxon>Lophotrochozoa</taxon>
        <taxon>Mollusca</taxon>
        <taxon>Gastropoda</taxon>
        <taxon>Heterobranchia</taxon>
        <taxon>Euthyneura</taxon>
        <taxon>Panpulmonata</taxon>
        <taxon>Sacoglossa</taxon>
        <taxon>Placobranchoidea</taxon>
        <taxon>Plakobranchidae</taxon>
        <taxon>Elysia</taxon>
    </lineage>
</organism>
<proteinExistence type="predicted"/>
<evidence type="ECO:0000256" key="1">
    <source>
        <dbReference type="SAM" id="Phobius"/>
    </source>
</evidence>
<keyword evidence="1" id="KW-0472">Membrane</keyword>
<evidence type="ECO:0000313" key="2">
    <source>
        <dbReference type="EMBL" id="GFR63305.1"/>
    </source>
</evidence>
<comment type="caution">
    <text evidence="2">The sequence shown here is derived from an EMBL/GenBank/DDBJ whole genome shotgun (WGS) entry which is preliminary data.</text>
</comment>
<keyword evidence="1" id="KW-1133">Transmembrane helix</keyword>
<accession>A0AAV4ESD0</accession>
<name>A0AAV4ESD0_9GAST</name>
<keyword evidence="3" id="KW-1185">Reference proteome</keyword>
<dbReference type="EMBL" id="BMAT01003838">
    <property type="protein sequence ID" value="GFR63305.1"/>
    <property type="molecule type" value="Genomic_DNA"/>
</dbReference>
<sequence length="74" mass="7901">MADGLAGPVSQSSAIKPKLPVGVITSHVIVVSAQGLYYLYTTGNRNGVRARHAQLCVLTPAETVQVKALQKRDR</sequence>
<feature type="transmembrane region" description="Helical" evidence="1">
    <location>
        <begin position="20"/>
        <end position="40"/>
    </location>
</feature>
<dbReference type="Proteomes" id="UP000762676">
    <property type="component" value="Unassembled WGS sequence"/>
</dbReference>
<reference evidence="2 3" key="1">
    <citation type="journal article" date="2021" name="Elife">
        <title>Chloroplast acquisition without the gene transfer in kleptoplastic sea slugs, Plakobranchus ocellatus.</title>
        <authorList>
            <person name="Maeda T."/>
            <person name="Takahashi S."/>
            <person name="Yoshida T."/>
            <person name="Shimamura S."/>
            <person name="Takaki Y."/>
            <person name="Nagai Y."/>
            <person name="Toyoda A."/>
            <person name="Suzuki Y."/>
            <person name="Arimoto A."/>
            <person name="Ishii H."/>
            <person name="Satoh N."/>
            <person name="Nishiyama T."/>
            <person name="Hasebe M."/>
            <person name="Maruyama T."/>
            <person name="Minagawa J."/>
            <person name="Obokata J."/>
            <person name="Shigenobu S."/>
        </authorList>
    </citation>
    <scope>NUCLEOTIDE SEQUENCE [LARGE SCALE GENOMIC DNA]</scope>
</reference>
<keyword evidence="1" id="KW-0812">Transmembrane</keyword>
<gene>
    <name evidence="2" type="ORF">ElyMa_001892100</name>
</gene>
<protein>
    <submittedName>
        <fullName evidence="2">Uncharacterized protein</fullName>
    </submittedName>
</protein>
<evidence type="ECO:0000313" key="3">
    <source>
        <dbReference type="Proteomes" id="UP000762676"/>
    </source>
</evidence>
<dbReference type="AlphaFoldDB" id="A0AAV4ESD0"/>